<feature type="region of interest" description="Disordered" evidence="1">
    <location>
        <begin position="122"/>
        <end position="419"/>
    </location>
</feature>
<feature type="compositionally biased region" description="Low complexity" evidence="1">
    <location>
        <begin position="168"/>
        <end position="185"/>
    </location>
</feature>
<dbReference type="InParanoid" id="G0MUY2"/>
<feature type="compositionally biased region" description="Basic and acidic residues" evidence="1">
    <location>
        <begin position="258"/>
        <end position="267"/>
    </location>
</feature>
<reference evidence="3" key="1">
    <citation type="submission" date="2011-07" db="EMBL/GenBank/DDBJ databases">
        <authorList>
            <consortium name="Caenorhabditis brenneri Sequencing and Analysis Consortium"/>
            <person name="Wilson R.K."/>
        </authorList>
    </citation>
    <scope>NUCLEOTIDE SEQUENCE [LARGE SCALE GENOMIC DNA]</scope>
    <source>
        <strain evidence="3">PB2801</strain>
    </source>
</reference>
<evidence type="ECO:0000313" key="3">
    <source>
        <dbReference type="Proteomes" id="UP000008068"/>
    </source>
</evidence>
<dbReference type="Proteomes" id="UP000008068">
    <property type="component" value="Unassembled WGS sequence"/>
</dbReference>
<dbReference type="AlphaFoldDB" id="G0MUY2"/>
<evidence type="ECO:0000256" key="1">
    <source>
        <dbReference type="SAM" id="MobiDB-lite"/>
    </source>
</evidence>
<name>G0MUY2_CAEBE</name>
<feature type="region of interest" description="Disordered" evidence="1">
    <location>
        <begin position="54"/>
        <end position="96"/>
    </location>
</feature>
<feature type="compositionally biased region" description="Acidic residues" evidence="1">
    <location>
        <begin position="299"/>
        <end position="315"/>
    </location>
</feature>
<feature type="compositionally biased region" description="Low complexity" evidence="1">
    <location>
        <begin position="321"/>
        <end position="343"/>
    </location>
</feature>
<sequence>MAIVTLAQRPDDVCFSGRLRSLAQHHRNLVINPITPQKVPQRPTDVLSTTIKASPLKDPMEKDSDEDTHEDEVEGIVEDQLITGQPSFDDDSDDDTYFEFLSKGALLEGPIKSNRCEMRSAPIDTLPPVKSAGVPEPVGPDKDAPTGSASPQERQEENAEEAPPPAEQQPQEQAPSSGDSEGSSSPTQPPRGIPGQSSSSDEIPDLEDDPPVREPIVAEDAVAPVVRPDFGPPQQQADREGDVPRGYPGEPQPQFIFHNEEPNREEESSSDSSGGSSDSSDRYFDDEERPDIPLPEYYVDPDDEQEEEEEPEEEQNPPRNSGTSDSSPDSGSSGSRSSGGPSSRDSEESNDAPVDREDSPMPDAPLGEEVDEEEAAELGQNQDSSPDEEESEDANPLKRPHGDGGGDDESGDSKRPHMA</sequence>
<feature type="compositionally biased region" description="Acidic residues" evidence="1">
    <location>
        <begin position="63"/>
        <end position="77"/>
    </location>
</feature>
<feature type="compositionally biased region" description="Acidic residues" evidence="1">
    <location>
        <begin position="366"/>
        <end position="376"/>
    </location>
</feature>
<organism evidence="3">
    <name type="scientific">Caenorhabditis brenneri</name>
    <name type="common">Nematode worm</name>
    <dbReference type="NCBI Taxonomy" id="135651"/>
    <lineage>
        <taxon>Eukaryota</taxon>
        <taxon>Metazoa</taxon>
        <taxon>Ecdysozoa</taxon>
        <taxon>Nematoda</taxon>
        <taxon>Chromadorea</taxon>
        <taxon>Rhabditida</taxon>
        <taxon>Rhabditina</taxon>
        <taxon>Rhabditomorpha</taxon>
        <taxon>Rhabditoidea</taxon>
        <taxon>Rhabditidae</taxon>
        <taxon>Peloderinae</taxon>
        <taxon>Caenorhabditis</taxon>
    </lineage>
</organism>
<dbReference type="HOGENOM" id="CLU_754837_0_0_1"/>
<gene>
    <name evidence="2" type="ORF">CAEBREN_01061</name>
</gene>
<accession>G0MUY2</accession>
<keyword evidence="3" id="KW-1185">Reference proteome</keyword>
<dbReference type="EMBL" id="GL379813">
    <property type="protein sequence ID" value="EGT44555.1"/>
    <property type="molecule type" value="Genomic_DNA"/>
</dbReference>
<proteinExistence type="predicted"/>
<dbReference type="OrthoDB" id="10574451at2759"/>
<evidence type="ECO:0000313" key="2">
    <source>
        <dbReference type="EMBL" id="EGT44555.1"/>
    </source>
</evidence>
<protein>
    <submittedName>
        <fullName evidence="2">Uncharacterized protein</fullName>
    </submittedName>
</protein>